<comment type="caution">
    <text evidence="10">The sequence shown here is derived from an EMBL/GenBank/DDBJ whole genome shotgun (WGS) entry which is preliminary data.</text>
</comment>
<dbReference type="Gene3D" id="1.20.1730.10">
    <property type="entry name" value="Sodium/glucose cotransporter"/>
    <property type="match status" value="1"/>
</dbReference>
<keyword evidence="11" id="KW-1185">Reference proteome</keyword>
<feature type="transmembrane region" description="Helical" evidence="9">
    <location>
        <begin position="176"/>
        <end position="195"/>
    </location>
</feature>
<dbReference type="PANTHER" id="PTHR48086">
    <property type="entry name" value="SODIUM/PROLINE SYMPORTER-RELATED"/>
    <property type="match status" value="1"/>
</dbReference>
<protein>
    <submittedName>
        <fullName evidence="10">SSS family transporter</fullName>
    </submittedName>
</protein>
<dbReference type="PROSITE" id="PS50283">
    <property type="entry name" value="NA_SOLUT_SYMP_3"/>
    <property type="match status" value="1"/>
</dbReference>
<sequence length="482" mass="52761">MLTAFILLYLLGTILLGRWAAKKVHSAKDFVVAGKNLPIGISTCVIFATWFGSETMLGASSEFAQHGFLGIMEDPFGASLCLVLVGLFFARKLYRFNILTFCDFFKIRFGRKAELISALLMIPSYFGWIAAQIVAMGIVINTVMGFPLEISMIASGLIVMGYTYMGGMWSVSVTDFVQTVMIIAGLLIITGSLVYKAGGLSNVLQHTPEMHFRFIPHNNDWLSWMKYIAAWMTIGLGSIPQQDVFQRLMSSKSENVAVRSSYLASAMYLVFGLMPILIIMCARVLYPSLFAGEAEKILPNMVLQHSSLFIQILFFGALLSAIMSTTSGAILAPATVLGENIIRPFYKEISDKKLLWIIRLSVVIVSVISLVMALSSQNIYELVASSSILSLVSLFVPLTAGLYWKRATSLGALLSIILGTIGYGVSEWMETAVPSLMIGLGASILGMLLGTLIENVIMLPRWLQDKPVDLKLVQIDSSVTSA</sequence>
<evidence type="ECO:0000256" key="5">
    <source>
        <dbReference type="ARBA" id="ARBA00022692"/>
    </source>
</evidence>
<gene>
    <name evidence="10" type="ORF">LX64_04460</name>
</gene>
<evidence type="ECO:0000256" key="2">
    <source>
        <dbReference type="ARBA" id="ARBA00006434"/>
    </source>
</evidence>
<dbReference type="Pfam" id="PF00474">
    <property type="entry name" value="SSF"/>
    <property type="match status" value="1"/>
</dbReference>
<evidence type="ECO:0000256" key="4">
    <source>
        <dbReference type="ARBA" id="ARBA00022475"/>
    </source>
</evidence>
<dbReference type="Proteomes" id="UP000249547">
    <property type="component" value="Unassembled WGS sequence"/>
</dbReference>
<organism evidence="10 11">
    <name type="scientific">Chitinophaga skermanii</name>
    <dbReference type="NCBI Taxonomy" id="331697"/>
    <lineage>
        <taxon>Bacteria</taxon>
        <taxon>Pseudomonadati</taxon>
        <taxon>Bacteroidota</taxon>
        <taxon>Chitinophagia</taxon>
        <taxon>Chitinophagales</taxon>
        <taxon>Chitinophagaceae</taxon>
        <taxon>Chitinophaga</taxon>
    </lineage>
</organism>
<keyword evidence="3" id="KW-0813">Transport</keyword>
<evidence type="ECO:0000313" key="11">
    <source>
        <dbReference type="Proteomes" id="UP000249547"/>
    </source>
</evidence>
<dbReference type="GO" id="GO:0005886">
    <property type="term" value="C:plasma membrane"/>
    <property type="evidence" value="ECO:0007669"/>
    <property type="project" value="TreeGrafter"/>
</dbReference>
<evidence type="ECO:0000256" key="8">
    <source>
        <dbReference type="RuleBase" id="RU362091"/>
    </source>
</evidence>
<feature type="transmembrane region" description="Helical" evidence="9">
    <location>
        <begin position="261"/>
        <end position="286"/>
    </location>
</feature>
<feature type="transmembrane region" description="Helical" evidence="9">
    <location>
        <begin position="382"/>
        <end position="403"/>
    </location>
</feature>
<feature type="transmembrane region" description="Helical" evidence="9">
    <location>
        <begin position="221"/>
        <end position="240"/>
    </location>
</feature>
<keyword evidence="7 9" id="KW-0472">Membrane</keyword>
<dbReference type="AlphaFoldDB" id="A0A327QE35"/>
<feature type="transmembrane region" description="Helical" evidence="9">
    <location>
        <begin position="410"/>
        <end position="426"/>
    </location>
</feature>
<evidence type="ECO:0000256" key="9">
    <source>
        <dbReference type="SAM" id="Phobius"/>
    </source>
</evidence>
<dbReference type="RefSeq" id="WP_111599847.1">
    <property type="nucleotide sequence ID" value="NZ_QLLL01000009.1"/>
</dbReference>
<accession>A0A327QE35</accession>
<feature type="transmembrane region" description="Helical" evidence="9">
    <location>
        <begin position="146"/>
        <end position="164"/>
    </location>
</feature>
<name>A0A327QE35_9BACT</name>
<dbReference type="GO" id="GO:0022857">
    <property type="term" value="F:transmembrane transporter activity"/>
    <property type="evidence" value="ECO:0007669"/>
    <property type="project" value="InterPro"/>
</dbReference>
<comment type="similarity">
    <text evidence="2 8">Belongs to the sodium:solute symporter (SSF) (TC 2.A.21) family.</text>
</comment>
<proteinExistence type="inferred from homology"/>
<feature type="transmembrane region" description="Helical" evidence="9">
    <location>
        <begin position="76"/>
        <end position="94"/>
    </location>
</feature>
<keyword evidence="5 9" id="KW-0812">Transmembrane</keyword>
<feature type="transmembrane region" description="Helical" evidence="9">
    <location>
        <begin position="432"/>
        <end position="453"/>
    </location>
</feature>
<evidence type="ECO:0000256" key="7">
    <source>
        <dbReference type="ARBA" id="ARBA00023136"/>
    </source>
</evidence>
<dbReference type="PROSITE" id="PS00456">
    <property type="entry name" value="NA_SOLUT_SYMP_1"/>
    <property type="match status" value="1"/>
</dbReference>
<keyword evidence="6 9" id="KW-1133">Transmembrane helix</keyword>
<feature type="transmembrane region" description="Helical" evidence="9">
    <location>
        <begin position="354"/>
        <end position="376"/>
    </location>
</feature>
<dbReference type="InterPro" id="IPR038377">
    <property type="entry name" value="Na/Glc_symporter_sf"/>
</dbReference>
<evidence type="ECO:0000256" key="1">
    <source>
        <dbReference type="ARBA" id="ARBA00004141"/>
    </source>
</evidence>
<dbReference type="CDD" id="cd11474">
    <property type="entry name" value="SLC5sbd_CHT"/>
    <property type="match status" value="1"/>
</dbReference>
<dbReference type="EMBL" id="QLLL01000009">
    <property type="protein sequence ID" value="RAI99906.1"/>
    <property type="molecule type" value="Genomic_DNA"/>
</dbReference>
<evidence type="ECO:0000313" key="10">
    <source>
        <dbReference type="EMBL" id="RAI99906.1"/>
    </source>
</evidence>
<reference evidence="10 11" key="1">
    <citation type="submission" date="2018-06" db="EMBL/GenBank/DDBJ databases">
        <title>Genomic Encyclopedia of Archaeal and Bacterial Type Strains, Phase II (KMG-II): from individual species to whole genera.</title>
        <authorList>
            <person name="Goeker M."/>
        </authorList>
    </citation>
    <scope>NUCLEOTIDE SEQUENCE [LARGE SCALE GENOMIC DNA]</scope>
    <source>
        <strain evidence="10 11">DSM 23857</strain>
    </source>
</reference>
<dbReference type="OrthoDB" id="9789704at2"/>
<comment type="subcellular location">
    <subcellularLocation>
        <location evidence="1">Membrane</location>
        <topology evidence="1">Multi-pass membrane protein</topology>
    </subcellularLocation>
</comment>
<evidence type="ECO:0000256" key="6">
    <source>
        <dbReference type="ARBA" id="ARBA00022989"/>
    </source>
</evidence>
<keyword evidence="4" id="KW-1003">Cell membrane</keyword>
<dbReference type="PROSITE" id="PS00457">
    <property type="entry name" value="NA_SOLUT_SYMP_2"/>
    <property type="match status" value="1"/>
</dbReference>
<feature type="transmembrane region" description="Helical" evidence="9">
    <location>
        <begin position="115"/>
        <end position="140"/>
    </location>
</feature>
<dbReference type="InterPro" id="IPR001734">
    <property type="entry name" value="Na/solute_symporter"/>
</dbReference>
<dbReference type="InterPro" id="IPR018212">
    <property type="entry name" value="Na/solute_symporter_CS"/>
</dbReference>
<dbReference type="PANTHER" id="PTHR48086:SF7">
    <property type="entry name" value="SODIUM-SOLUTE SYMPORTER-RELATED"/>
    <property type="match status" value="1"/>
</dbReference>
<evidence type="ECO:0000256" key="3">
    <source>
        <dbReference type="ARBA" id="ARBA00022448"/>
    </source>
</evidence>
<feature type="transmembrane region" description="Helical" evidence="9">
    <location>
        <begin position="306"/>
        <end position="333"/>
    </location>
</feature>
<dbReference type="InterPro" id="IPR050277">
    <property type="entry name" value="Sodium:Solute_Symporter"/>
</dbReference>
<dbReference type="GO" id="GO:0046942">
    <property type="term" value="P:carboxylic acid transport"/>
    <property type="evidence" value="ECO:0007669"/>
    <property type="project" value="UniProtKB-ARBA"/>
</dbReference>